<dbReference type="InterPro" id="IPR045605">
    <property type="entry name" value="KshA-like_C"/>
</dbReference>
<dbReference type="CDD" id="cd03469">
    <property type="entry name" value="Rieske_RO_Alpha_N"/>
    <property type="match status" value="1"/>
</dbReference>
<dbReference type="PANTHER" id="PTHR21266:SF32">
    <property type="entry name" value="CHOLESTEROL 7-DESATURASE NVD"/>
    <property type="match status" value="1"/>
</dbReference>
<dbReference type="Gene3D" id="3.90.380.10">
    <property type="entry name" value="Naphthalene 1,2-dioxygenase Alpha Subunit, Chain A, domain 1"/>
    <property type="match status" value="1"/>
</dbReference>
<sequence length="346" mass="39098">MAMSSIPQERVIPSTLYPDGWFVLCFASELKSKAVKTVEFMGEELVLYRTESGAVIAVEPHCPHLGAHLGRGGKIVGETIVCPFHHFAFATDGHCLPTPDGVKPPQARLTHRHVQEWNGLIFVWQGPDIPRTIWKLPNLDLLGFTTPLRSHHNAWGNLQNIGENVFDLNHFAPVHGWLKAVIQPPIAEGHQLTAQYTMEVLGLAIQMKMRLFGLGLTIVEVTQKRLGLHIILMVTPTQISPQQWALKDFMVLRVERLSIFPRWIRNTLNLGLTAAAYHFWFIPEAKKDLHIWACRNYGAKPKLAANEGPIMIFRNWAAQFYPPHESPPEKQTLTETLIATTRDLQT</sequence>
<keyword evidence="19" id="KW-1185">Reference proteome</keyword>
<comment type="pathway">
    <text evidence="3">Hormone biosynthesis.</text>
</comment>
<organism evidence="18 19">
    <name type="scientific">Pseudomonas salmasensis</name>
    <dbReference type="NCBI Taxonomy" id="2745514"/>
    <lineage>
        <taxon>Bacteria</taxon>
        <taxon>Pseudomonadati</taxon>
        <taxon>Pseudomonadota</taxon>
        <taxon>Gammaproteobacteria</taxon>
        <taxon>Pseudomonadales</taxon>
        <taxon>Pseudomonadaceae</taxon>
        <taxon>Pseudomonas</taxon>
    </lineage>
</organism>
<evidence type="ECO:0000256" key="8">
    <source>
        <dbReference type="ARBA" id="ARBA00023002"/>
    </source>
</evidence>
<evidence type="ECO:0000256" key="14">
    <source>
        <dbReference type="ARBA" id="ARBA00026095"/>
    </source>
</evidence>
<evidence type="ECO:0000256" key="6">
    <source>
        <dbReference type="ARBA" id="ARBA00022723"/>
    </source>
</evidence>
<keyword evidence="4" id="KW-0812">Transmembrane</keyword>
<dbReference type="Pfam" id="PF19298">
    <property type="entry name" value="KshA_C"/>
    <property type="match status" value="1"/>
</dbReference>
<dbReference type="InterPro" id="IPR017941">
    <property type="entry name" value="Rieske_2Fe-2S"/>
</dbReference>
<comment type="pathway">
    <text evidence="12">Steroid hormone biosynthesis; dafachronic acid biosynthesis.</text>
</comment>
<evidence type="ECO:0000256" key="2">
    <source>
        <dbReference type="ARBA" id="ARBA00004370"/>
    </source>
</evidence>
<evidence type="ECO:0000256" key="15">
    <source>
        <dbReference type="ARBA" id="ARBA00047853"/>
    </source>
</evidence>
<evidence type="ECO:0000256" key="16">
    <source>
        <dbReference type="ARBA" id="ARBA00049548"/>
    </source>
</evidence>
<comment type="similarity">
    <text evidence="13">Belongs to the cholesterol 7-desaturase family.</text>
</comment>
<dbReference type="PROSITE" id="PS51296">
    <property type="entry name" value="RIESKE"/>
    <property type="match status" value="1"/>
</dbReference>
<dbReference type="EMBL" id="JAXGGE010000001">
    <property type="protein sequence ID" value="MDY4300631.1"/>
    <property type="molecule type" value="Genomic_DNA"/>
</dbReference>
<keyword evidence="9" id="KW-0408">Iron</keyword>
<comment type="catalytic activity">
    <reaction evidence="15">
        <text>cholesterol + NADH + O2 + H(+) = 7-dehydrocholesterol + NAD(+) + 2 H2O</text>
        <dbReference type="Rhea" id="RHEA:51644"/>
        <dbReference type="ChEBI" id="CHEBI:15377"/>
        <dbReference type="ChEBI" id="CHEBI:15378"/>
        <dbReference type="ChEBI" id="CHEBI:15379"/>
        <dbReference type="ChEBI" id="CHEBI:16113"/>
        <dbReference type="ChEBI" id="CHEBI:17759"/>
        <dbReference type="ChEBI" id="CHEBI:57540"/>
        <dbReference type="ChEBI" id="CHEBI:57945"/>
        <dbReference type="EC" id="1.14.19.21"/>
    </reaction>
    <physiologicalReaction direction="left-to-right" evidence="15">
        <dbReference type="Rhea" id="RHEA:51645"/>
    </physiologicalReaction>
</comment>
<evidence type="ECO:0000256" key="5">
    <source>
        <dbReference type="ARBA" id="ARBA00022714"/>
    </source>
</evidence>
<evidence type="ECO:0000256" key="3">
    <source>
        <dbReference type="ARBA" id="ARBA00004972"/>
    </source>
</evidence>
<proteinExistence type="inferred from homology"/>
<evidence type="ECO:0000256" key="1">
    <source>
        <dbReference type="ARBA" id="ARBA00001962"/>
    </source>
</evidence>
<accession>A0ABU5FEN3</accession>
<keyword evidence="10" id="KW-0411">Iron-sulfur</keyword>
<reference evidence="18 19" key="1">
    <citation type="submission" date="2023-11" db="EMBL/GenBank/DDBJ databases">
        <title>Genome sequence of Pseudomonas salmasensis Strain SLU99.</title>
        <authorList>
            <person name="Ghadamgahi F."/>
            <person name="Kalyandurg P.B."/>
            <person name="Catara V."/>
            <person name="Vetukuri R."/>
            <person name="Ghosh S."/>
        </authorList>
    </citation>
    <scope>NUCLEOTIDE SEQUENCE [LARGE SCALE GENOMIC DNA]</scope>
    <source>
        <strain evidence="18 19">SLU99</strain>
    </source>
</reference>
<evidence type="ECO:0000256" key="4">
    <source>
        <dbReference type="ARBA" id="ARBA00022692"/>
    </source>
</evidence>
<comment type="cofactor">
    <cofactor evidence="1">
        <name>Fe cation</name>
        <dbReference type="ChEBI" id="CHEBI:24875"/>
    </cofactor>
</comment>
<keyword evidence="8" id="KW-0560">Oxidoreductase</keyword>
<protein>
    <recommendedName>
        <fullName evidence="14">cholesterol 7-desaturase</fullName>
        <ecNumber evidence="14">1.14.19.21</ecNumber>
    </recommendedName>
</protein>
<evidence type="ECO:0000256" key="9">
    <source>
        <dbReference type="ARBA" id="ARBA00023004"/>
    </source>
</evidence>
<dbReference type="Proteomes" id="UP001277967">
    <property type="component" value="Unassembled WGS sequence"/>
</dbReference>
<keyword evidence="11" id="KW-0472">Membrane</keyword>
<evidence type="ECO:0000256" key="11">
    <source>
        <dbReference type="ARBA" id="ARBA00023136"/>
    </source>
</evidence>
<dbReference type="SUPFAM" id="SSF50022">
    <property type="entry name" value="ISP domain"/>
    <property type="match status" value="1"/>
</dbReference>
<dbReference type="InterPro" id="IPR050584">
    <property type="entry name" value="Cholesterol_7-desaturase"/>
</dbReference>
<dbReference type="PANTHER" id="PTHR21266">
    <property type="entry name" value="IRON-SULFUR DOMAIN CONTAINING PROTEIN"/>
    <property type="match status" value="1"/>
</dbReference>
<name>A0ABU5FEN3_9PSED</name>
<dbReference type="Pfam" id="PF00355">
    <property type="entry name" value="Rieske"/>
    <property type="match status" value="1"/>
</dbReference>
<feature type="domain" description="Rieske" evidence="17">
    <location>
        <begin position="22"/>
        <end position="123"/>
    </location>
</feature>
<keyword evidence="7" id="KW-1133">Transmembrane helix</keyword>
<comment type="caution">
    <text evidence="18">The sequence shown here is derived from an EMBL/GenBank/DDBJ whole genome shotgun (WGS) entry which is preliminary data.</text>
</comment>
<evidence type="ECO:0000256" key="7">
    <source>
        <dbReference type="ARBA" id="ARBA00022989"/>
    </source>
</evidence>
<evidence type="ECO:0000256" key="13">
    <source>
        <dbReference type="ARBA" id="ARBA00025729"/>
    </source>
</evidence>
<keyword evidence="6" id="KW-0479">Metal-binding</keyword>
<dbReference type="Gene3D" id="2.102.10.10">
    <property type="entry name" value="Rieske [2Fe-2S] iron-sulphur domain"/>
    <property type="match status" value="1"/>
</dbReference>
<evidence type="ECO:0000313" key="18">
    <source>
        <dbReference type="EMBL" id="MDY4300631.1"/>
    </source>
</evidence>
<dbReference type="InterPro" id="IPR036922">
    <property type="entry name" value="Rieske_2Fe-2S_sf"/>
</dbReference>
<dbReference type="EC" id="1.14.19.21" evidence="14"/>
<comment type="subcellular location">
    <subcellularLocation>
        <location evidence="2">Membrane</location>
    </subcellularLocation>
</comment>
<dbReference type="RefSeq" id="WP_320747393.1">
    <property type="nucleotide sequence ID" value="NZ_JAXGGE010000001.1"/>
</dbReference>
<comment type="catalytic activity">
    <reaction evidence="16">
        <text>cholesterol + NADPH + O2 + H(+) = 7-dehydrocholesterol + NADP(+) + 2 H2O</text>
        <dbReference type="Rhea" id="RHEA:45024"/>
        <dbReference type="ChEBI" id="CHEBI:15377"/>
        <dbReference type="ChEBI" id="CHEBI:15378"/>
        <dbReference type="ChEBI" id="CHEBI:15379"/>
        <dbReference type="ChEBI" id="CHEBI:16113"/>
        <dbReference type="ChEBI" id="CHEBI:17759"/>
        <dbReference type="ChEBI" id="CHEBI:57783"/>
        <dbReference type="ChEBI" id="CHEBI:58349"/>
        <dbReference type="EC" id="1.14.19.21"/>
    </reaction>
    <physiologicalReaction direction="left-to-right" evidence="16">
        <dbReference type="Rhea" id="RHEA:45025"/>
    </physiologicalReaction>
</comment>
<evidence type="ECO:0000256" key="10">
    <source>
        <dbReference type="ARBA" id="ARBA00023014"/>
    </source>
</evidence>
<keyword evidence="5" id="KW-0001">2Fe-2S</keyword>
<gene>
    <name evidence="18" type="ORF">SO486_11645</name>
</gene>
<evidence type="ECO:0000313" key="19">
    <source>
        <dbReference type="Proteomes" id="UP001277967"/>
    </source>
</evidence>
<evidence type="ECO:0000256" key="12">
    <source>
        <dbReference type="ARBA" id="ARBA00025712"/>
    </source>
</evidence>
<evidence type="ECO:0000259" key="17">
    <source>
        <dbReference type="PROSITE" id="PS51296"/>
    </source>
</evidence>